<feature type="region of interest" description="Disordered" evidence="5">
    <location>
        <begin position="544"/>
        <end position="581"/>
    </location>
</feature>
<keyword evidence="6" id="KW-0472">Membrane</keyword>
<proteinExistence type="inferred from homology"/>
<dbReference type="OrthoDB" id="66881at2759"/>
<evidence type="ECO:0000256" key="1">
    <source>
        <dbReference type="ARBA" id="ARBA00009183"/>
    </source>
</evidence>
<evidence type="ECO:0000256" key="5">
    <source>
        <dbReference type="SAM" id="MobiDB-lite"/>
    </source>
</evidence>
<evidence type="ECO:0000256" key="2">
    <source>
        <dbReference type="ARBA" id="ARBA00022630"/>
    </source>
</evidence>
<evidence type="ECO:0000256" key="3">
    <source>
        <dbReference type="ARBA" id="ARBA00022827"/>
    </source>
</evidence>
<sequence>MSSLAAERENYAAFFRDTVDALRHGDMLTLLSPTRMFRLFFNTVYILSQLVIIWLFKPPPPPRHKKIAYRGRIAVIGAGLTGVSTAAHAVAHGFDVVLYEQGDRIGGIWAHVNASSGLQLNSLLYRFHPAVLWSRAFPKRDEILSEITRVWREYDLERHTRLSTPVTSVRRAKPQELDDVGEGHGLWVINDDVEGGGVFDTVVVTVGTCGKPRWIGNSSGTSQEETFAGLVLHSSEMDDAPLEGKRVIVIGSGASGVEAVEAAIKRGAKTTDGGVVMIARNDKWIIPRNIVMDTLISAQPFGREMPLRWVIVWEKIITAWNYHGVEDLTPARLGLFEGTPVVNDEFLGHVRRGRCSYVRGDPQQLTSGGVRVNVRRRASKPGDEGEEKEFSADVIVLATGFQKPEIGFLPDDLFPEGYERPNLYLQNFSTEDWSVLMTNSSYTNAIDIARITGLFKLDTRMLLTFLMDKNARPIPKDMKLWVDVLRFVKRGARGGALGFFTYMELTIWLLLFHVFRLDRLKWLFFIMQGWGVRPKVVGDADAEADNKPLGARERNEVEGDSGKKASPITPGGNVNGWVRGD</sequence>
<dbReference type="Pfam" id="PF00743">
    <property type="entry name" value="FMO-like"/>
    <property type="match status" value="1"/>
</dbReference>
<dbReference type="GO" id="GO:0050661">
    <property type="term" value="F:NADP binding"/>
    <property type="evidence" value="ECO:0007669"/>
    <property type="project" value="InterPro"/>
</dbReference>
<keyword evidence="6" id="KW-1133">Transmembrane helix</keyword>
<name>A0A1X6N2V0_9APHY</name>
<dbReference type="RefSeq" id="XP_024339567.1">
    <property type="nucleotide sequence ID" value="XM_024485339.1"/>
</dbReference>
<dbReference type="Proteomes" id="UP000194127">
    <property type="component" value="Unassembled WGS sequence"/>
</dbReference>
<dbReference type="STRING" id="670580.A0A1X6N2V0"/>
<feature type="compositionally biased region" description="Basic and acidic residues" evidence="5">
    <location>
        <begin position="544"/>
        <end position="563"/>
    </location>
</feature>
<organism evidence="7 8">
    <name type="scientific">Postia placenta MAD-698-R-SB12</name>
    <dbReference type="NCBI Taxonomy" id="670580"/>
    <lineage>
        <taxon>Eukaryota</taxon>
        <taxon>Fungi</taxon>
        <taxon>Dikarya</taxon>
        <taxon>Basidiomycota</taxon>
        <taxon>Agaricomycotina</taxon>
        <taxon>Agaricomycetes</taxon>
        <taxon>Polyporales</taxon>
        <taxon>Adustoporiaceae</taxon>
        <taxon>Rhodonia</taxon>
    </lineage>
</organism>
<evidence type="ECO:0000256" key="4">
    <source>
        <dbReference type="ARBA" id="ARBA00023002"/>
    </source>
</evidence>
<keyword evidence="8" id="KW-1185">Reference proteome</keyword>
<comment type="similarity">
    <text evidence="1">Belongs to the FMO family.</text>
</comment>
<reference evidence="7 8" key="1">
    <citation type="submission" date="2017-04" db="EMBL/GenBank/DDBJ databases">
        <title>Genome Sequence of the Model Brown-Rot Fungus Postia placenta SB12.</title>
        <authorList>
            <consortium name="DOE Joint Genome Institute"/>
            <person name="Gaskell J."/>
            <person name="Kersten P."/>
            <person name="Larrondo L.F."/>
            <person name="Canessa P."/>
            <person name="Martinez D."/>
            <person name="Hibbett D."/>
            <person name="Schmoll M."/>
            <person name="Kubicek C.P."/>
            <person name="Martinez A.T."/>
            <person name="Yadav J."/>
            <person name="Master E."/>
            <person name="Magnuson J.K."/>
            <person name="James T."/>
            <person name="Yaver D."/>
            <person name="Berka R."/>
            <person name="Labutti K."/>
            <person name="Lipzen A."/>
            <person name="Aerts A."/>
            <person name="Barry K."/>
            <person name="Henrissat B."/>
            <person name="Blanchette R."/>
            <person name="Grigoriev I."/>
            <person name="Cullen D."/>
        </authorList>
    </citation>
    <scope>NUCLEOTIDE SEQUENCE [LARGE SCALE GENOMIC DNA]</scope>
    <source>
        <strain evidence="7 8">MAD-698-R-SB12</strain>
    </source>
</reference>
<dbReference type="EMBL" id="KZ110596">
    <property type="protein sequence ID" value="OSX62773.1"/>
    <property type="molecule type" value="Genomic_DNA"/>
</dbReference>
<dbReference type="InterPro" id="IPR050346">
    <property type="entry name" value="FMO-like"/>
</dbReference>
<dbReference type="Gene3D" id="3.50.50.60">
    <property type="entry name" value="FAD/NAD(P)-binding domain"/>
    <property type="match status" value="1"/>
</dbReference>
<keyword evidence="3" id="KW-0274">FAD</keyword>
<gene>
    <name evidence="7" type="ORF">POSPLADRAFT_1141735</name>
</gene>
<protein>
    <recommendedName>
        <fullName evidence="9">FAD/NAD(P)-binding domain-containing protein</fullName>
    </recommendedName>
</protein>
<feature type="transmembrane region" description="Helical" evidence="6">
    <location>
        <begin position="496"/>
        <end position="515"/>
    </location>
</feature>
<dbReference type="GO" id="GO:0050660">
    <property type="term" value="F:flavin adenine dinucleotide binding"/>
    <property type="evidence" value="ECO:0007669"/>
    <property type="project" value="InterPro"/>
</dbReference>
<dbReference type="PRINTS" id="PR00411">
    <property type="entry name" value="PNDRDTASEI"/>
</dbReference>
<dbReference type="SUPFAM" id="SSF51905">
    <property type="entry name" value="FAD/NAD(P)-binding domain"/>
    <property type="match status" value="1"/>
</dbReference>
<keyword evidence="6" id="KW-0812">Transmembrane</keyword>
<dbReference type="GO" id="GO:0004499">
    <property type="term" value="F:N,N-dimethylaniline monooxygenase activity"/>
    <property type="evidence" value="ECO:0007669"/>
    <property type="project" value="InterPro"/>
</dbReference>
<evidence type="ECO:0000313" key="8">
    <source>
        <dbReference type="Proteomes" id="UP000194127"/>
    </source>
</evidence>
<dbReference type="GeneID" id="36330288"/>
<evidence type="ECO:0000256" key="6">
    <source>
        <dbReference type="SAM" id="Phobius"/>
    </source>
</evidence>
<evidence type="ECO:0008006" key="9">
    <source>
        <dbReference type="Google" id="ProtNLM"/>
    </source>
</evidence>
<dbReference type="AlphaFoldDB" id="A0A1X6N2V0"/>
<dbReference type="InterPro" id="IPR036188">
    <property type="entry name" value="FAD/NAD-bd_sf"/>
</dbReference>
<evidence type="ECO:0000313" key="7">
    <source>
        <dbReference type="EMBL" id="OSX62773.1"/>
    </source>
</evidence>
<keyword evidence="4" id="KW-0560">Oxidoreductase</keyword>
<feature type="transmembrane region" description="Helical" evidence="6">
    <location>
        <begin position="36"/>
        <end position="56"/>
    </location>
</feature>
<dbReference type="PANTHER" id="PTHR23023">
    <property type="entry name" value="DIMETHYLANILINE MONOOXYGENASE"/>
    <property type="match status" value="1"/>
</dbReference>
<dbReference type="InterPro" id="IPR020946">
    <property type="entry name" value="Flavin_mOase-like"/>
</dbReference>
<keyword evidence="2" id="KW-0285">Flavoprotein</keyword>
<accession>A0A1X6N2V0</accession>